<evidence type="ECO:0000313" key="2">
    <source>
        <dbReference type="EMBL" id="KAF2395518.1"/>
    </source>
</evidence>
<feature type="chain" id="PRO_5026208404" evidence="1">
    <location>
        <begin position="20"/>
        <end position="74"/>
    </location>
</feature>
<organism evidence="2 3">
    <name type="scientific">Trichodelitschia bisporula</name>
    <dbReference type="NCBI Taxonomy" id="703511"/>
    <lineage>
        <taxon>Eukaryota</taxon>
        <taxon>Fungi</taxon>
        <taxon>Dikarya</taxon>
        <taxon>Ascomycota</taxon>
        <taxon>Pezizomycotina</taxon>
        <taxon>Dothideomycetes</taxon>
        <taxon>Dothideomycetes incertae sedis</taxon>
        <taxon>Phaeotrichales</taxon>
        <taxon>Phaeotrichaceae</taxon>
        <taxon>Trichodelitschia</taxon>
    </lineage>
</organism>
<sequence>MASLVRFLLFFSLCYHSSSQFIQRVVWDKVNGVEVPRWRPTSQDQVQAVIQMLINPTLIYNCHYMKTICKNAKK</sequence>
<proteinExistence type="predicted"/>
<name>A0A6G1HHI2_9PEZI</name>
<dbReference type="EMBL" id="ML996715">
    <property type="protein sequence ID" value="KAF2395518.1"/>
    <property type="molecule type" value="Genomic_DNA"/>
</dbReference>
<evidence type="ECO:0000313" key="3">
    <source>
        <dbReference type="Proteomes" id="UP000799640"/>
    </source>
</evidence>
<reference evidence="2" key="1">
    <citation type="journal article" date="2020" name="Stud. Mycol.">
        <title>101 Dothideomycetes genomes: a test case for predicting lifestyles and emergence of pathogens.</title>
        <authorList>
            <person name="Haridas S."/>
            <person name="Albert R."/>
            <person name="Binder M."/>
            <person name="Bloem J."/>
            <person name="Labutti K."/>
            <person name="Salamov A."/>
            <person name="Andreopoulos B."/>
            <person name="Baker S."/>
            <person name="Barry K."/>
            <person name="Bills G."/>
            <person name="Bluhm B."/>
            <person name="Cannon C."/>
            <person name="Castanera R."/>
            <person name="Culley D."/>
            <person name="Daum C."/>
            <person name="Ezra D."/>
            <person name="Gonzalez J."/>
            <person name="Henrissat B."/>
            <person name="Kuo A."/>
            <person name="Liang C."/>
            <person name="Lipzen A."/>
            <person name="Lutzoni F."/>
            <person name="Magnuson J."/>
            <person name="Mondo S."/>
            <person name="Nolan M."/>
            <person name="Ohm R."/>
            <person name="Pangilinan J."/>
            <person name="Park H.-J."/>
            <person name="Ramirez L."/>
            <person name="Alfaro M."/>
            <person name="Sun H."/>
            <person name="Tritt A."/>
            <person name="Yoshinaga Y."/>
            <person name="Zwiers L.-H."/>
            <person name="Turgeon B."/>
            <person name="Goodwin S."/>
            <person name="Spatafora J."/>
            <person name="Crous P."/>
            <person name="Grigoriev I."/>
        </authorList>
    </citation>
    <scope>NUCLEOTIDE SEQUENCE</scope>
    <source>
        <strain evidence="2">CBS 262.69</strain>
    </source>
</reference>
<evidence type="ECO:0000256" key="1">
    <source>
        <dbReference type="SAM" id="SignalP"/>
    </source>
</evidence>
<accession>A0A6G1HHI2</accession>
<gene>
    <name evidence="2" type="ORF">EJ06DRAFT_534930</name>
</gene>
<feature type="signal peptide" evidence="1">
    <location>
        <begin position="1"/>
        <end position="19"/>
    </location>
</feature>
<dbReference type="Proteomes" id="UP000799640">
    <property type="component" value="Unassembled WGS sequence"/>
</dbReference>
<keyword evidence="3" id="KW-1185">Reference proteome</keyword>
<protein>
    <submittedName>
        <fullName evidence="2">Uncharacterized protein</fullName>
    </submittedName>
</protein>
<dbReference type="AlphaFoldDB" id="A0A6G1HHI2"/>
<keyword evidence="1" id="KW-0732">Signal</keyword>